<accession>A0A2T3XKN4</accession>
<sequence length="158" mass="18051">MTSIKRNVPASAFEVRQLTGRSAFRGLLKHYRNLIDQARAEMHKIACELAEARLPATLQVRRVRLASGAVRERLFWRMRGDAHIVPIERVRESFRQIPAPLHAYVEACHIRAQELNAMEAIFRYAASQLEMYLTHGTVKLNGGGTALRVGQRWPKRPP</sequence>
<evidence type="ECO:0000313" key="2">
    <source>
        <dbReference type="Proteomes" id="UP000240638"/>
    </source>
</evidence>
<comment type="caution">
    <text evidence="1">The sequence shown here is derived from an EMBL/GenBank/DDBJ whole genome shotgun (WGS) entry which is preliminary data.</text>
</comment>
<evidence type="ECO:0000313" key="1">
    <source>
        <dbReference type="EMBL" id="PTB17007.1"/>
    </source>
</evidence>
<proteinExistence type="predicted"/>
<protein>
    <submittedName>
        <fullName evidence="1">Uncharacterized protein</fullName>
    </submittedName>
</protein>
<dbReference type="EMBL" id="PYUC01000025">
    <property type="protein sequence ID" value="PTB17007.1"/>
    <property type="molecule type" value="Genomic_DNA"/>
</dbReference>
<reference evidence="1 2" key="1">
    <citation type="submission" date="2018-03" db="EMBL/GenBank/DDBJ databases">
        <title>Whole genome analyses suggest that Burkholderia sensu lato contains two further novel genera in the rhizoxinica-symbiotica group Mycetohabitans gen. nov., and Trinickia gen. nov.: implications for the evolution of diazotrophy and nodulation in the Burkholderiaceae.</title>
        <authorList>
            <person name="Estrada De Los Santos P."/>
            <person name="Palmer M."/>
            <person name="Chavez-Ramirez B."/>
            <person name="Steenkamp E.T."/>
            <person name="Hirsch A.M."/>
            <person name="Manyaka P."/>
            <person name="Maluk M."/>
            <person name="Lafos M."/>
            <person name="Crook M."/>
            <person name="Gross E."/>
            <person name="Simon M.F."/>
            <person name="Bueno Dos Reis Junior F."/>
            <person name="Poole P.S."/>
            <person name="Venter S.N."/>
            <person name="James E.K."/>
        </authorList>
    </citation>
    <scope>NUCLEOTIDE SEQUENCE [LARGE SCALE GENOMIC DNA]</scope>
    <source>
        <strain evidence="1 2">JPY-366</strain>
    </source>
</reference>
<gene>
    <name evidence="1" type="ORF">C9I57_30360</name>
</gene>
<name>A0A2T3XKN4_9BURK</name>
<organism evidence="1 2">
    <name type="scientific">Trinickia symbiotica</name>
    <dbReference type="NCBI Taxonomy" id="863227"/>
    <lineage>
        <taxon>Bacteria</taxon>
        <taxon>Pseudomonadati</taxon>
        <taxon>Pseudomonadota</taxon>
        <taxon>Betaproteobacteria</taxon>
        <taxon>Burkholderiales</taxon>
        <taxon>Burkholderiaceae</taxon>
        <taxon>Trinickia</taxon>
    </lineage>
</organism>
<dbReference type="Proteomes" id="UP000240638">
    <property type="component" value="Unassembled WGS sequence"/>
</dbReference>
<dbReference type="RefSeq" id="WP_107154232.1">
    <property type="nucleotide sequence ID" value="NZ_PYUC01000025.1"/>
</dbReference>
<dbReference type="AlphaFoldDB" id="A0A2T3XKN4"/>